<dbReference type="SUPFAM" id="SSF52540">
    <property type="entry name" value="P-loop containing nucleoside triphosphate hydrolases"/>
    <property type="match status" value="1"/>
</dbReference>
<evidence type="ECO:0000256" key="8">
    <source>
        <dbReference type="HAMAP-Rule" id="MF_00336"/>
    </source>
</evidence>
<feature type="binding site" evidence="8">
    <location>
        <position position="117"/>
    </location>
    <ligand>
        <name>Mg(2+)</name>
        <dbReference type="ChEBI" id="CHEBI:18420"/>
    </ligand>
</feature>
<dbReference type="PANTHER" id="PTHR43210:SF5">
    <property type="entry name" value="DETHIOBIOTIN SYNTHETASE"/>
    <property type="match status" value="1"/>
</dbReference>
<feature type="binding site" evidence="8">
    <location>
        <begin position="177"/>
        <end position="178"/>
    </location>
    <ligand>
        <name>ATP</name>
        <dbReference type="ChEBI" id="CHEBI:30616"/>
    </ligand>
</feature>
<dbReference type="STRING" id="634436.SAMN05216361_2408"/>
<dbReference type="Pfam" id="PF13500">
    <property type="entry name" value="AAA_26"/>
    <property type="match status" value="1"/>
</dbReference>
<dbReference type="GO" id="GO:0009102">
    <property type="term" value="P:biotin biosynthetic process"/>
    <property type="evidence" value="ECO:0007669"/>
    <property type="project" value="UniProtKB-UniRule"/>
</dbReference>
<comment type="function">
    <text evidence="8">Catalyzes a mechanistically unusual reaction, the ATP-dependent insertion of CO2 between the N7 and N8 nitrogen atoms of 7,8-diaminopelargonic acid (DAPA, also called 7,8-diammoniononanoate) to form a ureido ring.</text>
</comment>
<keyword evidence="5 8" id="KW-0093">Biotin biosynthesis</keyword>
<feature type="binding site" evidence="8">
    <location>
        <position position="55"/>
    </location>
    <ligand>
        <name>Mg(2+)</name>
        <dbReference type="ChEBI" id="CHEBI:18420"/>
    </ligand>
</feature>
<comment type="pathway">
    <text evidence="8">Cofactor biosynthesis; biotin biosynthesis; biotin from 7,8-diaminononanoate: step 1/2.</text>
</comment>
<evidence type="ECO:0000256" key="3">
    <source>
        <dbReference type="ARBA" id="ARBA00022723"/>
    </source>
</evidence>
<comment type="subcellular location">
    <subcellularLocation>
        <location evidence="8">Cytoplasm</location>
    </subcellularLocation>
</comment>
<evidence type="ECO:0000313" key="10">
    <source>
        <dbReference type="Proteomes" id="UP000184520"/>
    </source>
</evidence>
<dbReference type="FunFam" id="3.40.50.300:FF:000292">
    <property type="entry name" value="ATP-dependent dethiobiotin synthetase BioD"/>
    <property type="match status" value="1"/>
</dbReference>
<comment type="caution">
    <text evidence="8">Lacks conserved residue(s) required for the propagation of feature annotation.</text>
</comment>
<keyword evidence="2 8" id="KW-0436">Ligase</keyword>
<dbReference type="GO" id="GO:0005829">
    <property type="term" value="C:cytosol"/>
    <property type="evidence" value="ECO:0007669"/>
    <property type="project" value="TreeGrafter"/>
</dbReference>
<feature type="binding site" evidence="8">
    <location>
        <position position="17"/>
    </location>
    <ligand>
        <name>Mg(2+)</name>
        <dbReference type="ChEBI" id="CHEBI:18420"/>
    </ligand>
</feature>
<dbReference type="AlphaFoldDB" id="A0A1M5K8F4"/>
<keyword evidence="6 8" id="KW-0067">ATP-binding</keyword>
<proteinExistence type="inferred from homology"/>
<feature type="active site" evidence="8">
    <location>
        <position position="38"/>
    </location>
</feature>
<comment type="cofactor">
    <cofactor evidence="8">
        <name>Mg(2+)</name>
        <dbReference type="ChEBI" id="CHEBI:18420"/>
    </cofactor>
</comment>
<name>A0A1M5K8F4_9ALTE</name>
<comment type="similarity">
    <text evidence="8">Belongs to the dethiobiotin synthetase family.</text>
</comment>
<dbReference type="Proteomes" id="UP000184520">
    <property type="component" value="Unassembled WGS sequence"/>
</dbReference>
<feature type="binding site" evidence="8">
    <location>
        <begin position="117"/>
        <end position="120"/>
    </location>
    <ligand>
        <name>ATP</name>
        <dbReference type="ChEBI" id="CHEBI:30616"/>
    </ligand>
</feature>
<dbReference type="Gene3D" id="3.40.50.300">
    <property type="entry name" value="P-loop containing nucleotide triphosphate hydrolases"/>
    <property type="match status" value="1"/>
</dbReference>
<comment type="catalytic activity">
    <reaction evidence="8">
        <text>(7R,8S)-7,8-diammoniononanoate + CO2 + ATP = (4R,5S)-dethiobiotin + ADP + phosphate + 3 H(+)</text>
        <dbReference type="Rhea" id="RHEA:15805"/>
        <dbReference type="ChEBI" id="CHEBI:15378"/>
        <dbReference type="ChEBI" id="CHEBI:16526"/>
        <dbReference type="ChEBI" id="CHEBI:30616"/>
        <dbReference type="ChEBI" id="CHEBI:43474"/>
        <dbReference type="ChEBI" id="CHEBI:149469"/>
        <dbReference type="ChEBI" id="CHEBI:149473"/>
        <dbReference type="ChEBI" id="CHEBI:456216"/>
        <dbReference type="EC" id="6.3.3.3"/>
    </reaction>
</comment>
<organism evidence="9 10">
    <name type="scientific">Marisediminitalea aggregata</name>
    <dbReference type="NCBI Taxonomy" id="634436"/>
    <lineage>
        <taxon>Bacteria</taxon>
        <taxon>Pseudomonadati</taxon>
        <taxon>Pseudomonadota</taxon>
        <taxon>Gammaproteobacteria</taxon>
        <taxon>Alteromonadales</taxon>
        <taxon>Alteromonadaceae</taxon>
        <taxon>Marisediminitalea</taxon>
    </lineage>
</organism>
<keyword evidence="4 8" id="KW-0547">Nucleotide-binding</keyword>
<evidence type="ECO:0000256" key="7">
    <source>
        <dbReference type="ARBA" id="ARBA00022842"/>
    </source>
</evidence>
<dbReference type="EC" id="6.3.3.3" evidence="8"/>
<evidence type="ECO:0000256" key="6">
    <source>
        <dbReference type="ARBA" id="ARBA00022840"/>
    </source>
</evidence>
<dbReference type="GO" id="GO:0004141">
    <property type="term" value="F:dethiobiotin synthase activity"/>
    <property type="evidence" value="ECO:0007669"/>
    <property type="project" value="UniProtKB-UniRule"/>
</dbReference>
<evidence type="ECO:0000256" key="4">
    <source>
        <dbReference type="ARBA" id="ARBA00022741"/>
    </source>
</evidence>
<evidence type="ECO:0000256" key="5">
    <source>
        <dbReference type="ARBA" id="ARBA00022756"/>
    </source>
</evidence>
<dbReference type="GO" id="GO:0005524">
    <property type="term" value="F:ATP binding"/>
    <property type="evidence" value="ECO:0007669"/>
    <property type="project" value="UniProtKB-UniRule"/>
</dbReference>
<feature type="binding site" evidence="8">
    <location>
        <begin position="13"/>
        <end position="18"/>
    </location>
    <ligand>
        <name>ATP</name>
        <dbReference type="ChEBI" id="CHEBI:30616"/>
    </ligand>
</feature>
<dbReference type="EMBL" id="FQWD01000003">
    <property type="protein sequence ID" value="SHG49057.1"/>
    <property type="molecule type" value="Genomic_DNA"/>
</dbReference>
<accession>A0A1M5K8F4</accession>
<gene>
    <name evidence="8" type="primary">bioD</name>
    <name evidence="9" type="ORF">SAMN05216361_2408</name>
</gene>
<feature type="binding site" evidence="8">
    <location>
        <position position="208"/>
    </location>
    <ligand>
        <name>ATP</name>
        <dbReference type="ChEBI" id="CHEBI:30616"/>
    </ligand>
</feature>
<protein>
    <recommendedName>
        <fullName evidence="8">ATP-dependent dethiobiotin synthetase BioD</fullName>
        <ecNumber evidence="8">6.3.3.3</ecNumber>
    </recommendedName>
    <alternativeName>
        <fullName evidence="8">DTB synthetase</fullName>
        <shortName evidence="8">DTBS</shortName>
    </alternativeName>
    <alternativeName>
        <fullName evidence="8">Dethiobiotin synthase</fullName>
    </alternativeName>
</protein>
<keyword evidence="10" id="KW-1185">Reference proteome</keyword>
<evidence type="ECO:0000313" key="9">
    <source>
        <dbReference type="EMBL" id="SHG49057.1"/>
    </source>
</evidence>
<dbReference type="GO" id="GO:0042803">
    <property type="term" value="F:protein homodimerization activity"/>
    <property type="evidence" value="ECO:0007669"/>
    <property type="project" value="UniProtKB-ARBA"/>
</dbReference>
<dbReference type="NCBIfam" id="TIGR00347">
    <property type="entry name" value="bioD"/>
    <property type="match status" value="1"/>
</dbReference>
<sequence>MTKAYFVTGTDTEVGKTYTSCKILEAFSQRGKTALGYKPVAAGCDWQNNQWENEDALALQAAGSLRVPLTEINPIALPDAIAPHIAAERHGEPISEAVITSGFQALHQYQPDILLMEGAGGWRLPLSSTRFMSDVVQDLQLDVILVVGMRLGCLNHALLTAEAIQRDGLTLRGWVANQLLDDMPVFDENLATLDALMPAPRLALVPYQQTPDLSLLVEKLG</sequence>
<keyword evidence="7 8" id="KW-0460">Magnesium</keyword>
<dbReference type="CDD" id="cd03109">
    <property type="entry name" value="DTBS"/>
    <property type="match status" value="1"/>
</dbReference>
<evidence type="ECO:0000256" key="2">
    <source>
        <dbReference type="ARBA" id="ARBA00022598"/>
    </source>
</evidence>
<keyword evidence="3 8" id="KW-0479">Metal-binding</keyword>
<feature type="binding site" evidence="8">
    <location>
        <position position="55"/>
    </location>
    <ligand>
        <name>ATP</name>
        <dbReference type="ChEBI" id="CHEBI:30616"/>
    </ligand>
</feature>
<dbReference type="PANTHER" id="PTHR43210">
    <property type="entry name" value="DETHIOBIOTIN SYNTHETASE"/>
    <property type="match status" value="1"/>
</dbReference>
<dbReference type="InterPro" id="IPR027417">
    <property type="entry name" value="P-loop_NTPase"/>
</dbReference>
<comment type="subunit">
    <text evidence="8">Homodimer.</text>
</comment>
<dbReference type="PIRSF" id="PIRSF006755">
    <property type="entry name" value="DTB_synth"/>
    <property type="match status" value="1"/>
</dbReference>
<dbReference type="InterPro" id="IPR004472">
    <property type="entry name" value="DTB_synth_BioD"/>
</dbReference>
<keyword evidence="1 8" id="KW-0963">Cytoplasm</keyword>
<reference evidence="10" key="1">
    <citation type="submission" date="2016-11" db="EMBL/GenBank/DDBJ databases">
        <authorList>
            <person name="Varghese N."/>
            <person name="Submissions S."/>
        </authorList>
    </citation>
    <scope>NUCLEOTIDE SEQUENCE [LARGE SCALE GENOMIC DNA]</scope>
    <source>
        <strain evidence="10">CGMCC 1.8995</strain>
    </source>
</reference>
<evidence type="ECO:0000256" key="1">
    <source>
        <dbReference type="ARBA" id="ARBA00022490"/>
    </source>
</evidence>
<dbReference type="OrthoDB" id="9802097at2"/>
<dbReference type="GO" id="GO:0000287">
    <property type="term" value="F:magnesium ion binding"/>
    <property type="evidence" value="ECO:0007669"/>
    <property type="project" value="UniProtKB-UniRule"/>
</dbReference>
<dbReference type="RefSeq" id="WP_073322643.1">
    <property type="nucleotide sequence ID" value="NZ_FQWD01000003.1"/>
</dbReference>
<dbReference type="UniPathway" id="UPA00078">
    <property type="reaction ID" value="UER00161"/>
</dbReference>
<dbReference type="HAMAP" id="MF_00336">
    <property type="entry name" value="BioD"/>
    <property type="match status" value="1"/>
</dbReference>